<sequence length="258" mass="28728">RLSASVTMVAKGVLKEHLILLANSMTCAGDLVGFNSGGYKALSRSLNVQVPFTEATLFMPRKCFEKAAEKRHTDNLSSVVAACSWGKHVAVGTGSRFDLLWQTENEEFNQDDGVDVYDFLHMVRSSTGIEELDTGCLGEEVDGLEDEFDWSLSPEHNLCSDKPVFEDLVEDQSWLENKQENANWDSEADCRKSSEDKWEKLGTSLEKPSSGWRTEGAWGKSSDDKLEKAGSPSRKPSGWGTEASWGESSCDKWENLRR</sequence>
<dbReference type="EMBL" id="KK785011">
    <property type="protein sequence ID" value="KDO53584.1"/>
    <property type="molecule type" value="Genomic_DNA"/>
</dbReference>
<evidence type="ECO:0000313" key="7">
    <source>
        <dbReference type="EMBL" id="KDO53584.1"/>
    </source>
</evidence>
<keyword evidence="5" id="KW-0804">Transcription</keyword>
<dbReference type="GO" id="GO:0000428">
    <property type="term" value="C:DNA-directed RNA polymerase complex"/>
    <property type="evidence" value="ECO:0007669"/>
    <property type="project" value="UniProtKB-KW"/>
</dbReference>
<dbReference type="Proteomes" id="UP000027120">
    <property type="component" value="Unassembled WGS sequence"/>
</dbReference>
<evidence type="ECO:0000256" key="5">
    <source>
        <dbReference type="ARBA" id="ARBA00023163"/>
    </source>
</evidence>
<dbReference type="PANTHER" id="PTHR19376">
    <property type="entry name" value="DNA-DIRECTED RNA POLYMERASE"/>
    <property type="match status" value="1"/>
</dbReference>
<protein>
    <recommendedName>
        <fullName evidence="1">DNA-directed RNA polymerase</fullName>
        <ecNumber evidence="1">2.7.7.6</ecNumber>
    </recommendedName>
</protein>
<evidence type="ECO:0000256" key="2">
    <source>
        <dbReference type="ARBA" id="ARBA00022478"/>
    </source>
</evidence>
<keyword evidence="8" id="KW-1185">Reference proteome</keyword>
<dbReference type="InterPro" id="IPR045867">
    <property type="entry name" value="DNA-dir_RpoC_beta_prime"/>
</dbReference>
<gene>
    <name evidence="7" type="ORF">CISIN_1g0002912mg</name>
</gene>
<keyword evidence="4" id="KW-0548">Nucleotidyltransferase</keyword>
<reference evidence="7 8" key="1">
    <citation type="submission" date="2014-04" db="EMBL/GenBank/DDBJ databases">
        <authorList>
            <consortium name="International Citrus Genome Consortium"/>
            <person name="Gmitter F."/>
            <person name="Chen C."/>
            <person name="Farmerie W."/>
            <person name="Harkins T."/>
            <person name="Desany B."/>
            <person name="Mohiuddin M."/>
            <person name="Kodira C."/>
            <person name="Borodovsky M."/>
            <person name="Lomsadze A."/>
            <person name="Burns P."/>
            <person name="Jenkins J."/>
            <person name="Prochnik S."/>
            <person name="Shu S."/>
            <person name="Chapman J."/>
            <person name="Pitluck S."/>
            <person name="Schmutz J."/>
            <person name="Rokhsar D."/>
        </authorList>
    </citation>
    <scope>NUCLEOTIDE SEQUENCE</scope>
</reference>
<organism evidence="7 8">
    <name type="scientific">Citrus sinensis</name>
    <name type="common">Sweet orange</name>
    <name type="synonym">Citrus aurantium var. sinensis</name>
    <dbReference type="NCBI Taxonomy" id="2711"/>
    <lineage>
        <taxon>Eukaryota</taxon>
        <taxon>Viridiplantae</taxon>
        <taxon>Streptophyta</taxon>
        <taxon>Embryophyta</taxon>
        <taxon>Tracheophyta</taxon>
        <taxon>Spermatophyta</taxon>
        <taxon>Magnoliopsida</taxon>
        <taxon>eudicotyledons</taxon>
        <taxon>Gunneridae</taxon>
        <taxon>Pentapetalae</taxon>
        <taxon>rosids</taxon>
        <taxon>malvids</taxon>
        <taxon>Sapindales</taxon>
        <taxon>Rutaceae</taxon>
        <taxon>Aurantioideae</taxon>
        <taxon>Citrus</taxon>
    </lineage>
</organism>
<evidence type="ECO:0000256" key="3">
    <source>
        <dbReference type="ARBA" id="ARBA00022679"/>
    </source>
</evidence>
<dbReference type="SUPFAM" id="SSF64484">
    <property type="entry name" value="beta and beta-prime subunits of DNA dependent RNA-polymerase"/>
    <property type="match status" value="1"/>
</dbReference>
<feature type="non-terminal residue" evidence="7">
    <location>
        <position position="1"/>
    </location>
</feature>
<keyword evidence="3" id="KW-0808">Transferase</keyword>
<dbReference type="EC" id="2.7.7.6" evidence="1"/>
<feature type="compositionally biased region" description="Basic and acidic residues" evidence="6">
    <location>
        <begin position="249"/>
        <end position="258"/>
    </location>
</feature>
<evidence type="ECO:0000256" key="4">
    <source>
        <dbReference type="ARBA" id="ARBA00022695"/>
    </source>
</evidence>
<proteinExistence type="predicted"/>
<evidence type="ECO:0000256" key="6">
    <source>
        <dbReference type="SAM" id="MobiDB-lite"/>
    </source>
</evidence>
<evidence type="ECO:0000256" key="1">
    <source>
        <dbReference type="ARBA" id="ARBA00012418"/>
    </source>
</evidence>
<feature type="region of interest" description="Disordered" evidence="6">
    <location>
        <begin position="195"/>
        <end position="258"/>
    </location>
</feature>
<evidence type="ECO:0000313" key="8">
    <source>
        <dbReference type="Proteomes" id="UP000027120"/>
    </source>
</evidence>
<dbReference type="GO" id="GO:0006351">
    <property type="term" value="P:DNA-templated transcription"/>
    <property type="evidence" value="ECO:0007669"/>
    <property type="project" value="InterPro"/>
</dbReference>
<dbReference type="PANTHER" id="PTHR19376:SF51">
    <property type="entry name" value="DNA-DIRECTED RNA POLYMERASE V SUBUNIT 1"/>
    <property type="match status" value="1"/>
</dbReference>
<keyword evidence="2" id="KW-0240">DNA-directed RNA polymerase</keyword>
<dbReference type="AlphaFoldDB" id="A0A067EEI1"/>
<name>A0A067EEI1_CITSI</name>
<dbReference type="GO" id="GO:0003899">
    <property type="term" value="F:DNA-directed RNA polymerase activity"/>
    <property type="evidence" value="ECO:0007669"/>
    <property type="project" value="UniProtKB-EC"/>
</dbReference>
<accession>A0A067EEI1</accession>